<feature type="region of interest" description="Disordered" evidence="5">
    <location>
        <begin position="156"/>
        <end position="195"/>
    </location>
</feature>
<dbReference type="InterPro" id="IPR017930">
    <property type="entry name" value="Myb_dom"/>
</dbReference>
<dbReference type="Gene3D" id="1.10.10.60">
    <property type="entry name" value="Homeodomain-like"/>
    <property type="match status" value="3"/>
</dbReference>
<feature type="domain" description="HTH myb-type" evidence="7">
    <location>
        <begin position="1"/>
        <end position="50"/>
    </location>
</feature>
<keyword evidence="2" id="KW-0238">DNA-binding</keyword>
<dbReference type="SUPFAM" id="SSF46689">
    <property type="entry name" value="Homeodomain-like"/>
    <property type="match status" value="2"/>
</dbReference>
<name>A0A9P3G0D0_9APHY</name>
<feature type="compositionally biased region" description="Low complexity" evidence="5">
    <location>
        <begin position="255"/>
        <end position="266"/>
    </location>
</feature>
<dbReference type="InterPro" id="IPR013087">
    <property type="entry name" value="Znf_C2H2_type"/>
</dbReference>
<protein>
    <submittedName>
        <fullName evidence="8">Uncharacterized protein</fullName>
    </submittedName>
</protein>
<dbReference type="GO" id="GO:0019185">
    <property type="term" value="C:snRNA-activating protein complex"/>
    <property type="evidence" value="ECO:0007669"/>
    <property type="project" value="TreeGrafter"/>
</dbReference>
<dbReference type="Pfam" id="PF13921">
    <property type="entry name" value="Myb_DNA-bind_6"/>
    <property type="match status" value="1"/>
</dbReference>
<evidence type="ECO:0000259" key="7">
    <source>
        <dbReference type="PROSITE" id="PS51294"/>
    </source>
</evidence>
<dbReference type="GO" id="GO:0001006">
    <property type="term" value="F:RNA polymerase III type 3 promoter sequence-specific DNA binding"/>
    <property type="evidence" value="ECO:0007669"/>
    <property type="project" value="TreeGrafter"/>
</dbReference>
<sequence>MTERGVGNPWTPEEDSLLKAAVSKYGDHDNWKSVAVHVPGRTNKACRKRWLHSLSPNVKKSPWTPEEDELLLKLYAQYPERWSVIAKQIAGRTDDACSKRYREALDPSLNKGDWTADEDEKLYFAYANTGGKWREIGKLLNRSGLASRNRWRMLERKKSSVAQRRGQSSTVTPSSIPHISSLSQPVDQDLPDPSTWEPIPYLGSPAYWETPGTAYSSPYHVQDALPNGFMSHDSAYLSPQFSPPQSHAVPEAFCSPQQHSSQSLPPFNYASSSLSSALALPNASPSTFYLPTPTSTRPVELRHVAPDPHAEGSLSSRQPNDSGSTAIVELPPTTHHSPDLSSLGSTEISVPVPFPDSPQLSSRAEPDTIVSPHHTSSTDSHAYPTPISSPLGDSPAEVPDTAPPTPSVTDPRPDGYYRTPEQKRKMLSEAKPVPRKKVKVVEPREGPPPRLSATLPLTADGSLKAYACGFDSCWPESAETSSACYSVSQELLEHWKRVHCKATTCERPFKCGIAGCGKAWKSINGLQYHLQISRAHYQQAVTAKLLSERQAADSPTDDTPAEPTKKKVFRCSLPGCPNQYKQLSGLKYHLARGHREVLPLPTQLDTLPPSLAKKLDQQRQNNSGSPTP</sequence>
<dbReference type="PROSITE" id="PS51294">
    <property type="entry name" value="HTH_MYB"/>
    <property type="match status" value="3"/>
</dbReference>
<dbReference type="PANTHER" id="PTHR46621:SF1">
    <property type="entry name" value="SNRNA-ACTIVATING PROTEIN COMPLEX SUBUNIT 4"/>
    <property type="match status" value="1"/>
</dbReference>
<comment type="caution">
    <text evidence="8">The sequence shown here is derived from an EMBL/GenBank/DDBJ whole genome shotgun (WGS) entry which is preliminary data.</text>
</comment>
<evidence type="ECO:0000313" key="9">
    <source>
        <dbReference type="Proteomes" id="UP000703269"/>
    </source>
</evidence>
<feature type="domain" description="Myb-like" evidence="6">
    <location>
        <begin position="106"/>
        <end position="155"/>
    </location>
</feature>
<evidence type="ECO:0000259" key="6">
    <source>
        <dbReference type="PROSITE" id="PS50090"/>
    </source>
</evidence>
<dbReference type="AlphaFoldDB" id="A0A9P3G0D0"/>
<feature type="compositionally biased region" description="Polar residues" evidence="5">
    <location>
        <begin position="618"/>
        <end position="628"/>
    </location>
</feature>
<evidence type="ECO:0000256" key="5">
    <source>
        <dbReference type="SAM" id="MobiDB-lite"/>
    </source>
</evidence>
<dbReference type="GO" id="GO:0042795">
    <property type="term" value="P:snRNA transcription by RNA polymerase II"/>
    <property type="evidence" value="ECO:0007669"/>
    <property type="project" value="TreeGrafter"/>
</dbReference>
<dbReference type="Pfam" id="PF00249">
    <property type="entry name" value="Myb_DNA-binding"/>
    <property type="match status" value="1"/>
</dbReference>
<feature type="domain" description="HTH myb-type" evidence="7">
    <location>
        <begin position="55"/>
        <end position="109"/>
    </location>
</feature>
<keyword evidence="1" id="KW-0805">Transcription regulation</keyword>
<feature type="domain" description="HTH myb-type" evidence="7">
    <location>
        <begin position="110"/>
        <end position="159"/>
    </location>
</feature>
<dbReference type="EMBL" id="BPQB01000003">
    <property type="protein sequence ID" value="GJE85911.1"/>
    <property type="molecule type" value="Genomic_DNA"/>
</dbReference>
<organism evidence="8 9">
    <name type="scientific">Phanerochaete sordida</name>
    <dbReference type="NCBI Taxonomy" id="48140"/>
    <lineage>
        <taxon>Eukaryota</taxon>
        <taxon>Fungi</taxon>
        <taxon>Dikarya</taxon>
        <taxon>Basidiomycota</taxon>
        <taxon>Agaricomycotina</taxon>
        <taxon>Agaricomycetes</taxon>
        <taxon>Polyporales</taxon>
        <taxon>Phanerochaetaceae</taxon>
        <taxon>Phanerochaete</taxon>
    </lineage>
</organism>
<evidence type="ECO:0000256" key="2">
    <source>
        <dbReference type="ARBA" id="ARBA00023125"/>
    </source>
</evidence>
<accession>A0A9P3G0D0</accession>
<gene>
    <name evidence="8" type="ORF">PsYK624_019900</name>
</gene>
<feature type="region of interest" description="Disordered" evidence="5">
    <location>
        <begin position="600"/>
        <end position="628"/>
    </location>
</feature>
<dbReference type="InterPro" id="IPR036236">
    <property type="entry name" value="Znf_C2H2_sf"/>
</dbReference>
<evidence type="ECO:0000256" key="3">
    <source>
        <dbReference type="ARBA" id="ARBA00023163"/>
    </source>
</evidence>
<dbReference type="InterPro" id="IPR009057">
    <property type="entry name" value="Homeodomain-like_sf"/>
</dbReference>
<dbReference type="SMART" id="SM00355">
    <property type="entry name" value="ZnF_C2H2"/>
    <property type="match status" value="3"/>
</dbReference>
<feature type="compositionally biased region" description="Low complexity" evidence="5">
    <location>
        <begin position="600"/>
        <end position="611"/>
    </location>
</feature>
<dbReference type="SUPFAM" id="SSF57667">
    <property type="entry name" value="beta-beta-alpha zinc fingers"/>
    <property type="match status" value="1"/>
</dbReference>
<evidence type="ECO:0000256" key="4">
    <source>
        <dbReference type="ARBA" id="ARBA00023242"/>
    </source>
</evidence>
<dbReference type="Gene3D" id="3.30.160.60">
    <property type="entry name" value="Classic Zinc Finger"/>
    <property type="match status" value="1"/>
</dbReference>
<dbReference type="PANTHER" id="PTHR46621">
    <property type="entry name" value="SNRNA-ACTIVATING PROTEIN COMPLEX SUBUNIT 4"/>
    <property type="match status" value="1"/>
</dbReference>
<dbReference type="CDD" id="cd00167">
    <property type="entry name" value="SANT"/>
    <property type="match status" value="2"/>
</dbReference>
<proteinExistence type="predicted"/>
<feature type="compositionally biased region" description="Polar residues" evidence="5">
    <location>
        <begin position="160"/>
        <end position="186"/>
    </location>
</feature>
<dbReference type="GO" id="GO:0000978">
    <property type="term" value="F:RNA polymerase II cis-regulatory region sequence-specific DNA binding"/>
    <property type="evidence" value="ECO:0007669"/>
    <property type="project" value="TreeGrafter"/>
</dbReference>
<evidence type="ECO:0000313" key="8">
    <source>
        <dbReference type="EMBL" id="GJE85911.1"/>
    </source>
</evidence>
<feature type="compositionally biased region" description="Basic and acidic residues" evidence="5">
    <location>
        <begin position="411"/>
        <end position="428"/>
    </location>
</feature>
<keyword evidence="9" id="KW-1185">Reference proteome</keyword>
<reference evidence="8 9" key="1">
    <citation type="submission" date="2021-08" db="EMBL/GenBank/DDBJ databases">
        <title>Draft Genome Sequence of Phanerochaete sordida strain YK-624.</title>
        <authorList>
            <person name="Mori T."/>
            <person name="Dohra H."/>
            <person name="Suzuki T."/>
            <person name="Kawagishi H."/>
            <person name="Hirai H."/>
        </authorList>
    </citation>
    <scope>NUCLEOTIDE SEQUENCE [LARGE SCALE GENOMIC DNA]</scope>
    <source>
        <strain evidence="8 9">YK-624</strain>
    </source>
</reference>
<dbReference type="OrthoDB" id="2143914at2759"/>
<keyword evidence="4" id="KW-0539">Nucleus</keyword>
<dbReference type="Proteomes" id="UP000703269">
    <property type="component" value="Unassembled WGS sequence"/>
</dbReference>
<keyword evidence="3" id="KW-0804">Transcription</keyword>
<feature type="compositionally biased region" description="Polar residues" evidence="5">
    <location>
        <begin position="313"/>
        <end position="325"/>
    </location>
</feature>
<feature type="region of interest" description="Disordered" evidence="5">
    <location>
        <begin position="236"/>
        <end position="266"/>
    </location>
</feature>
<feature type="domain" description="Myb-like" evidence="6">
    <location>
        <begin position="8"/>
        <end position="54"/>
    </location>
</feature>
<dbReference type="InterPro" id="IPR051575">
    <property type="entry name" value="Myb-like_DNA-bd"/>
</dbReference>
<feature type="domain" description="Myb-like" evidence="6">
    <location>
        <begin position="55"/>
        <end position="105"/>
    </location>
</feature>
<feature type="compositionally biased region" description="Polar residues" evidence="5">
    <location>
        <begin position="339"/>
        <end position="348"/>
    </location>
</feature>
<dbReference type="PROSITE" id="PS50090">
    <property type="entry name" value="MYB_LIKE"/>
    <property type="match status" value="3"/>
</dbReference>
<dbReference type="GO" id="GO:0042796">
    <property type="term" value="P:snRNA transcription by RNA polymerase III"/>
    <property type="evidence" value="ECO:0007669"/>
    <property type="project" value="TreeGrafter"/>
</dbReference>
<feature type="region of interest" description="Disordered" evidence="5">
    <location>
        <begin position="306"/>
        <end position="453"/>
    </location>
</feature>
<dbReference type="InterPro" id="IPR001005">
    <property type="entry name" value="SANT/Myb"/>
</dbReference>
<evidence type="ECO:0000256" key="1">
    <source>
        <dbReference type="ARBA" id="ARBA00023015"/>
    </source>
</evidence>
<dbReference type="PROSITE" id="PS00028">
    <property type="entry name" value="ZINC_FINGER_C2H2_1"/>
    <property type="match status" value="1"/>
</dbReference>
<dbReference type="SMART" id="SM00717">
    <property type="entry name" value="SANT"/>
    <property type="match status" value="3"/>
</dbReference>